<feature type="signal peptide" evidence="1">
    <location>
        <begin position="1"/>
        <end position="19"/>
    </location>
</feature>
<dbReference type="InterPro" id="IPR008979">
    <property type="entry name" value="Galactose-bd-like_sf"/>
</dbReference>
<proteinExistence type="predicted"/>
<comment type="caution">
    <text evidence="3">The sequence shown here is derived from an EMBL/GenBank/DDBJ whole genome shotgun (WGS) entry which is preliminary data.</text>
</comment>
<dbReference type="Gene3D" id="2.60.420.10">
    <property type="entry name" value="Maltose phosphorylase, domain 3"/>
    <property type="match status" value="1"/>
</dbReference>
<dbReference type="Gene3D" id="1.50.10.10">
    <property type="match status" value="1"/>
</dbReference>
<reference evidence="3 4" key="1">
    <citation type="submission" date="2015-04" db="EMBL/GenBank/DDBJ databases">
        <title>Whole genome shotgun sequence of Flavihumibacter petaseus NBRC 106054.</title>
        <authorList>
            <person name="Miyazawa S."/>
            <person name="Hosoyama A."/>
            <person name="Hashimoto M."/>
            <person name="Noguchi M."/>
            <person name="Tsuchikane K."/>
            <person name="Ohji S."/>
            <person name="Yamazoe A."/>
            <person name="Ichikawa N."/>
            <person name="Kimura A."/>
            <person name="Fujita N."/>
        </authorList>
    </citation>
    <scope>NUCLEOTIDE SEQUENCE [LARGE SCALE GENOMIC DNA]</scope>
    <source>
        <strain evidence="3 4">NBRC 106054</strain>
    </source>
</reference>
<protein>
    <submittedName>
        <fullName evidence="3">Not assigned</fullName>
    </submittedName>
</protein>
<dbReference type="GO" id="GO:0030246">
    <property type="term" value="F:carbohydrate binding"/>
    <property type="evidence" value="ECO:0007669"/>
    <property type="project" value="InterPro"/>
</dbReference>
<dbReference type="OrthoDB" id="49490at2"/>
<gene>
    <name evidence="3" type="ORF">FPE01S_05_01550</name>
</gene>
<evidence type="ECO:0000259" key="2">
    <source>
        <dbReference type="PROSITE" id="PS51175"/>
    </source>
</evidence>
<dbReference type="AlphaFoldDB" id="A0A0E9N7W8"/>
<dbReference type="SUPFAM" id="SSF49785">
    <property type="entry name" value="Galactose-binding domain-like"/>
    <property type="match status" value="1"/>
</dbReference>
<feature type="domain" description="CBM6" evidence="2">
    <location>
        <begin position="754"/>
        <end position="890"/>
    </location>
</feature>
<evidence type="ECO:0000256" key="1">
    <source>
        <dbReference type="SAM" id="SignalP"/>
    </source>
</evidence>
<dbReference type="STRING" id="1220578.FPE01S_05_01550"/>
<evidence type="ECO:0000313" key="4">
    <source>
        <dbReference type="Proteomes" id="UP000033121"/>
    </source>
</evidence>
<sequence>MKSTVFLGMLVAAALGSNAQNGKPLWQNKAYSVYADSVRQGNYVAKAISGTQLVSNYESPANLFKSADISFKFSINGKDNEMVSGTDHHLACVAVNGAYTTPLLKFGTVAQDQYQPSGAYIAPNTRLTIRVDMREVIQAFAATGYYTTFKGEKIYKEDFKGVYVAGSTAPLIWDFDNLVNHPDLQLQDTDGDGIYEVTLTMNAFGQQKTTDASWAMQKNLDAWPRYQSPYPISDANYNLSLEEMLNAVEPDSTFRTGKEWAGVWTRDVSYSIILSMAQLQPQVAMNSLLRKVNKKKRIIQDTGTGGAWPVSTDRMVWAIAAWEIYEVTGDREWLRQAQEIIKNSVEDDLENVYDPATGLVKGESSFLDWREQTYPRWMQPVDIFESENLGTNAVHYRANMVLGRMSALLGDKAAAEKHQQLALTIKRGINNYLWQKDARYYGQFLYGRASRILSPRWETLGEALCILFDIADQAQAQQMMINAPITDFGIPCIAPQIPDIPPYHNNGVWPFVQAYWMLAAAKCGNEEAVMQSISTIYRAASLFATNKENFVAENGDFLGTQINSSNMLWSLAGNIAIVHKVWFGMQFREDGLLFRPFVPKALQGKRSLHHFRYRNAVLNIDLEGFGNVVNRFVVDGKEVSSHQVPADLSGTHHVEIVMTGGLVQNGNKPGNGNYTSLPAPEIKYESGELQWGTIAGATSYQVLKNGKAFKQLTGTILSVRASGFDEYQVIALDKNNVPSFASEPVSVTAAGAISIYEAEQYAGKAALPYKGYSGEGFVETTVTVNPRIVIPITVKKDGNFLIDCRYANGNGPTNTDNKCAVRTLLVDGNKKGVLVLPQRGKGEWSAWGYSNSVQVFLTAGKHELLIEYRDVNDNMNGEVNQAMIDQVRLTRK</sequence>
<evidence type="ECO:0000313" key="3">
    <source>
        <dbReference type="EMBL" id="GAO45460.1"/>
    </source>
</evidence>
<dbReference type="SUPFAM" id="SSF48208">
    <property type="entry name" value="Six-hairpin glycosidases"/>
    <property type="match status" value="1"/>
</dbReference>
<dbReference type="InterPro" id="IPR008928">
    <property type="entry name" value="6-hairpin_glycosidase_sf"/>
</dbReference>
<dbReference type="Proteomes" id="UP000033121">
    <property type="component" value="Unassembled WGS sequence"/>
</dbReference>
<dbReference type="PROSITE" id="PS51175">
    <property type="entry name" value="CBM6"/>
    <property type="match status" value="1"/>
</dbReference>
<dbReference type="Pfam" id="PF22422">
    <property type="entry name" value="MGH1-like_GH"/>
    <property type="match status" value="1"/>
</dbReference>
<dbReference type="InterPro" id="IPR054491">
    <property type="entry name" value="MGH1-like_GH"/>
</dbReference>
<accession>A0A0E9N7W8</accession>
<keyword evidence="1" id="KW-0732">Signal</keyword>
<dbReference type="EMBL" id="BBWV01000005">
    <property type="protein sequence ID" value="GAO45460.1"/>
    <property type="molecule type" value="Genomic_DNA"/>
</dbReference>
<dbReference type="InterPro" id="IPR005084">
    <property type="entry name" value="CBM6"/>
</dbReference>
<dbReference type="Gene3D" id="2.60.120.260">
    <property type="entry name" value="Galactose-binding domain-like"/>
    <property type="match status" value="1"/>
</dbReference>
<dbReference type="SMR" id="A0A0E9N7W8"/>
<dbReference type="InterPro" id="IPR012341">
    <property type="entry name" value="6hp_glycosidase-like_sf"/>
</dbReference>
<keyword evidence="4" id="KW-1185">Reference proteome</keyword>
<organism evidence="3 4">
    <name type="scientific">Flavihumibacter petaseus NBRC 106054</name>
    <dbReference type="NCBI Taxonomy" id="1220578"/>
    <lineage>
        <taxon>Bacteria</taxon>
        <taxon>Pseudomonadati</taxon>
        <taxon>Bacteroidota</taxon>
        <taxon>Chitinophagia</taxon>
        <taxon>Chitinophagales</taxon>
        <taxon>Chitinophagaceae</taxon>
        <taxon>Flavihumibacter</taxon>
    </lineage>
</organism>
<dbReference type="RefSeq" id="WP_046371464.1">
    <property type="nucleotide sequence ID" value="NZ_BBWV01000005.1"/>
</dbReference>
<dbReference type="GO" id="GO:0005975">
    <property type="term" value="P:carbohydrate metabolic process"/>
    <property type="evidence" value="ECO:0007669"/>
    <property type="project" value="InterPro"/>
</dbReference>
<feature type="chain" id="PRO_5002430153" evidence="1">
    <location>
        <begin position="20"/>
        <end position="892"/>
    </location>
</feature>
<name>A0A0E9N7W8_9BACT</name>